<dbReference type="GeneID" id="19210447"/>
<dbReference type="KEGG" id="cput:CONPUDRAFT_82619"/>
<dbReference type="OrthoDB" id="2688021at2759"/>
<feature type="transmembrane region" description="Helical" evidence="2">
    <location>
        <begin position="48"/>
        <end position="74"/>
    </location>
</feature>
<dbReference type="RefSeq" id="XP_007769316.1">
    <property type="nucleotide sequence ID" value="XM_007771126.1"/>
</dbReference>
<evidence type="ECO:0000256" key="1">
    <source>
        <dbReference type="SAM" id="MobiDB-lite"/>
    </source>
</evidence>
<name>A0A5M3MNP7_CONPW</name>
<feature type="transmembrane region" description="Helical" evidence="2">
    <location>
        <begin position="183"/>
        <end position="205"/>
    </location>
</feature>
<evidence type="ECO:0000256" key="2">
    <source>
        <dbReference type="SAM" id="Phobius"/>
    </source>
</evidence>
<feature type="compositionally biased region" description="Polar residues" evidence="1">
    <location>
        <begin position="22"/>
        <end position="39"/>
    </location>
</feature>
<sequence>MSYPNDRQDGELNDHVHHVLSSEPSISESALKTPSSPRSKSNKLPKRLAVTGLILAIVFGISCMVLGVVTLILIPDEDAGVISFIADSTAQEFARLLLNFCVTICTEAIGFAHGIALRSALAREGRLQYNTLARLTGATRRDRWTGCNGLLGNISMSMLLALTFASSSLTMQTTNQRSDRYTFYINANPLIVLGVCILIQASVAFRAFHITPIITWTTGALEMTSALINDGQLIRVDGRSMCSLVDQGSAPCPRFPALRQPSLWKARRGVRVSIFALWGLIVVYIILGGVTLYFTEKNTAYTHLPWSLLPGANYNVVSSPFFAHATEAQQWTMFFVIYLLTQSWMTLVLHYVEVVANSLHDEWIWRRIGRSSGSKPMANSYASFLANPVKILLLVAKPVLHWMYSLASVAAVIPNGNQYNVLSFGAAQVRHFIAQLLFLPCQLNLHAIIDMESLLRAYFPRHHSNIVGNTPSFWPPTRGIWSSPDTRQSR</sequence>
<feature type="transmembrane region" description="Helical" evidence="2">
    <location>
        <begin position="150"/>
        <end position="171"/>
    </location>
</feature>
<dbReference type="AlphaFoldDB" id="A0A5M3MNP7"/>
<organism evidence="3 4">
    <name type="scientific">Coniophora puteana (strain RWD-64-598)</name>
    <name type="common">Brown rot fungus</name>
    <dbReference type="NCBI Taxonomy" id="741705"/>
    <lineage>
        <taxon>Eukaryota</taxon>
        <taxon>Fungi</taxon>
        <taxon>Dikarya</taxon>
        <taxon>Basidiomycota</taxon>
        <taxon>Agaricomycotina</taxon>
        <taxon>Agaricomycetes</taxon>
        <taxon>Agaricomycetidae</taxon>
        <taxon>Boletales</taxon>
        <taxon>Coniophorineae</taxon>
        <taxon>Coniophoraceae</taxon>
        <taxon>Coniophora</taxon>
    </lineage>
</organism>
<feature type="transmembrane region" description="Helical" evidence="2">
    <location>
        <begin position="331"/>
        <end position="352"/>
    </location>
</feature>
<feature type="transmembrane region" description="Helical" evidence="2">
    <location>
        <begin position="272"/>
        <end position="294"/>
    </location>
</feature>
<keyword evidence="2" id="KW-0812">Transmembrane</keyword>
<evidence type="ECO:0000313" key="3">
    <source>
        <dbReference type="EMBL" id="EIW80355.1"/>
    </source>
</evidence>
<dbReference type="EMBL" id="JH711579">
    <property type="protein sequence ID" value="EIW80355.1"/>
    <property type="molecule type" value="Genomic_DNA"/>
</dbReference>
<keyword evidence="4" id="KW-1185">Reference proteome</keyword>
<keyword evidence="2" id="KW-0472">Membrane</keyword>
<evidence type="ECO:0000313" key="4">
    <source>
        <dbReference type="Proteomes" id="UP000053558"/>
    </source>
</evidence>
<comment type="caution">
    <text evidence="3">The sequence shown here is derived from an EMBL/GenBank/DDBJ whole genome shotgun (WGS) entry which is preliminary data.</text>
</comment>
<feature type="region of interest" description="Disordered" evidence="1">
    <location>
        <begin position="22"/>
        <end position="43"/>
    </location>
</feature>
<keyword evidence="2" id="KW-1133">Transmembrane helix</keyword>
<proteinExistence type="predicted"/>
<protein>
    <submittedName>
        <fullName evidence="3">Uncharacterized protein</fullName>
    </submittedName>
</protein>
<reference evidence="4" key="1">
    <citation type="journal article" date="2012" name="Science">
        <title>The Paleozoic origin of enzymatic lignin decomposition reconstructed from 31 fungal genomes.</title>
        <authorList>
            <person name="Floudas D."/>
            <person name="Binder M."/>
            <person name="Riley R."/>
            <person name="Barry K."/>
            <person name="Blanchette R.A."/>
            <person name="Henrissat B."/>
            <person name="Martinez A.T."/>
            <person name="Otillar R."/>
            <person name="Spatafora J.W."/>
            <person name="Yadav J.S."/>
            <person name="Aerts A."/>
            <person name="Benoit I."/>
            <person name="Boyd A."/>
            <person name="Carlson A."/>
            <person name="Copeland A."/>
            <person name="Coutinho P.M."/>
            <person name="de Vries R.P."/>
            <person name="Ferreira P."/>
            <person name="Findley K."/>
            <person name="Foster B."/>
            <person name="Gaskell J."/>
            <person name="Glotzer D."/>
            <person name="Gorecki P."/>
            <person name="Heitman J."/>
            <person name="Hesse C."/>
            <person name="Hori C."/>
            <person name="Igarashi K."/>
            <person name="Jurgens J.A."/>
            <person name="Kallen N."/>
            <person name="Kersten P."/>
            <person name="Kohler A."/>
            <person name="Kuees U."/>
            <person name="Kumar T.K.A."/>
            <person name="Kuo A."/>
            <person name="LaButti K."/>
            <person name="Larrondo L.F."/>
            <person name="Lindquist E."/>
            <person name="Ling A."/>
            <person name="Lombard V."/>
            <person name="Lucas S."/>
            <person name="Lundell T."/>
            <person name="Martin R."/>
            <person name="McLaughlin D.J."/>
            <person name="Morgenstern I."/>
            <person name="Morin E."/>
            <person name="Murat C."/>
            <person name="Nagy L.G."/>
            <person name="Nolan M."/>
            <person name="Ohm R.A."/>
            <person name="Patyshakuliyeva A."/>
            <person name="Rokas A."/>
            <person name="Ruiz-Duenas F.J."/>
            <person name="Sabat G."/>
            <person name="Salamov A."/>
            <person name="Samejima M."/>
            <person name="Schmutz J."/>
            <person name="Slot J.C."/>
            <person name="St John F."/>
            <person name="Stenlid J."/>
            <person name="Sun H."/>
            <person name="Sun S."/>
            <person name="Syed K."/>
            <person name="Tsang A."/>
            <person name="Wiebenga A."/>
            <person name="Young D."/>
            <person name="Pisabarro A."/>
            <person name="Eastwood D.C."/>
            <person name="Martin F."/>
            <person name="Cullen D."/>
            <person name="Grigoriev I.V."/>
            <person name="Hibbett D.S."/>
        </authorList>
    </citation>
    <scope>NUCLEOTIDE SEQUENCE [LARGE SCALE GENOMIC DNA]</scope>
    <source>
        <strain evidence="4">RWD-64-598 SS2</strain>
    </source>
</reference>
<feature type="transmembrane region" description="Helical" evidence="2">
    <location>
        <begin position="94"/>
        <end position="117"/>
    </location>
</feature>
<accession>A0A5M3MNP7</accession>
<gene>
    <name evidence="3" type="ORF">CONPUDRAFT_82619</name>
</gene>
<dbReference type="Proteomes" id="UP000053558">
    <property type="component" value="Unassembled WGS sequence"/>
</dbReference>